<name>A0AA86Q826_9EUKA</name>
<comment type="caution">
    <text evidence="1">The sequence shown here is derived from an EMBL/GenBank/DDBJ whole genome shotgun (WGS) entry which is preliminary data.</text>
</comment>
<dbReference type="EMBL" id="CATOUU010000822">
    <property type="protein sequence ID" value="CAI9951157.1"/>
    <property type="molecule type" value="Genomic_DNA"/>
</dbReference>
<dbReference type="Proteomes" id="UP001642409">
    <property type="component" value="Unassembled WGS sequence"/>
</dbReference>
<protein>
    <submittedName>
        <fullName evidence="2">Hypothetical_protein</fullName>
    </submittedName>
</protein>
<sequence length="353" mass="40836">MKEMKCVNTSLNNKTIIYNYQHSLVQFIISSIISKQYKLVLRTKINSDISFQSPSAPNSPVFNDIVVTKQIQSLCEINLLEPNLCFKNITIDLKGFVHQLVNVIFINCSFIGIQEFECANLSVVDCQINWVRNVQNLMLSFSTVENMDLKTIQILQPNSLNLTNIEINQKLIGEFNVVQFRRCVLKNLIQVNAKQATFSECALKTNQLMSSNITRIDLDNLQEGSENSYKYYYPPLETIVDDLPNVRIVNIHMCTLKLHTFARPRIQYLRIIGDVQLIPLLFYTHVELFNFDNTKQQQLKEVQRNHNDKEISNVKLQSMIYSQNIQIRKNIMQLGKNIDIITNQLNSILIANE</sequence>
<evidence type="ECO:0000313" key="2">
    <source>
        <dbReference type="EMBL" id="CAL6030394.1"/>
    </source>
</evidence>
<reference evidence="2 3" key="2">
    <citation type="submission" date="2024-07" db="EMBL/GenBank/DDBJ databases">
        <authorList>
            <person name="Akdeniz Z."/>
        </authorList>
    </citation>
    <scope>NUCLEOTIDE SEQUENCE [LARGE SCALE GENOMIC DNA]</scope>
</reference>
<gene>
    <name evidence="2" type="ORF">HINF_LOCUS33271</name>
    <name evidence="1" type="ORF">HINF_LOCUS38802</name>
</gene>
<dbReference type="EMBL" id="CAXDID020000115">
    <property type="protein sequence ID" value="CAL6030394.1"/>
    <property type="molecule type" value="Genomic_DNA"/>
</dbReference>
<organism evidence="1">
    <name type="scientific">Hexamita inflata</name>
    <dbReference type="NCBI Taxonomy" id="28002"/>
    <lineage>
        <taxon>Eukaryota</taxon>
        <taxon>Metamonada</taxon>
        <taxon>Diplomonadida</taxon>
        <taxon>Hexamitidae</taxon>
        <taxon>Hexamitinae</taxon>
        <taxon>Hexamita</taxon>
    </lineage>
</organism>
<evidence type="ECO:0000313" key="1">
    <source>
        <dbReference type="EMBL" id="CAI9951157.1"/>
    </source>
</evidence>
<keyword evidence="3" id="KW-1185">Reference proteome</keyword>
<proteinExistence type="predicted"/>
<reference evidence="1" key="1">
    <citation type="submission" date="2023-06" db="EMBL/GenBank/DDBJ databases">
        <authorList>
            <person name="Kurt Z."/>
        </authorList>
    </citation>
    <scope>NUCLEOTIDE SEQUENCE</scope>
</reference>
<dbReference type="AlphaFoldDB" id="A0AA86Q826"/>
<accession>A0AA86Q826</accession>
<evidence type="ECO:0000313" key="3">
    <source>
        <dbReference type="Proteomes" id="UP001642409"/>
    </source>
</evidence>